<feature type="active site" description="Proton donor/acceptor" evidence="7">
    <location>
        <position position="258"/>
    </location>
</feature>
<sequence>MGRRKRSAGVALLAGAVLAGTGVFGGNAMAATPDGKAAAKAPVKASAPQAAKDRAGARPAAAHSSRAAMLLDSITPSSGSTVGVAMPISVVFSNPVAPSARANIERHLKVTTSVPVTGAWHWFGDRRVDYRPQKFWPSGTRVTLNANLTGVGDGYGRYGVHGYQHTFTIGADVEATISVPGHTMRVYRNGKLVRTMPIDAGSPQFPSWDGTMAVIDKQAKVRMTSCSVGITCDPHNPNYYDITLPWDVHLTFSGTYVHYSTADPHPGHANGSHGCVHLSLADSEWFYNYAKQGDPVTITGSPRGKAAGDNGYADYDLSWSQWLAGSATGATTA</sequence>
<keyword evidence="3 7" id="KW-0133">Cell shape</keyword>
<keyword evidence="5" id="KW-0012">Acyltransferase</keyword>
<dbReference type="EMBL" id="JARJBC010000012">
    <property type="protein sequence ID" value="MDF3291419.1"/>
    <property type="molecule type" value="Genomic_DNA"/>
</dbReference>
<evidence type="ECO:0000256" key="1">
    <source>
        <dbReference type="ARBA" id="ARBA00004752"/>
    </source>
</evidence>
<dbReference type="Proteomes" id="UP001216579">
    <property type="component" value="Unassembled WGS sequence"/>
</dbReference>
<dbReference type="Gene3D" id="2.40.440.10">
    <property type="entry name" value="L,D-transpeptidase catalytic domain-like"/>
    <property type="match status" value="1"/>
</dbReference>
<feature type="active site" description="Nucleophile" evidence="7">
    <location>
        <position position="275"/>
    </location>
</feature>
<dbReference type="InterPro" id="IPR050979">
    <property type="entry name" value="LD-transpeptidase"/>
</dbReference>
<dbReference type="Pfam" id="PF17964">
    <property type="entry name" value="Big_10"/>
    <property type="match status" value="1"/>
</dbReference>
<dbReference type="CDD" id="cd13432">
    <property type="entry name" value="LDT_IgD_like_2"/>
    <property type="match status" value="1"/>
</dbReference>
<dbReference type="InterPro" id="IPR038063">
    <property type="entry name" value="Transpep_catalytic_dom"/>
</dbReference>
<feature type="signal peptide" evidence="8">
    <location>
        <begin position="1"/>
        <end position="30"/>
    </location>
</feature>
<dbReference type="PANTHER" id="PTHR30582:SF2">
    <property type="entry name" value="L,D-TRANSPEPTIDASE YCIB-RELATED"/>
    <property type="match status" value="1"/>
</dbReference>
<evidence type="ECO:0000256" key="3">
    <source>
        <dbReference type="ARBA" id="ARBA00022960"/>
    </source>
</evidence>
<protein>
    <submittedName>
        <fullName evidence="10">L,D-transpeptidase</fullName>
    </submittedName>
</protein>
<evidence type="ECO:0000256" key="2">
    <source>
        <dbReference type="ARBA" id="ARBA00022679"/>
    </source>
</evidence>
<evidence type="ECO:0000256" key="6">
    <source>
        <dbReference type="ARBA" id="ARBA00023316"/>
    </source>
</evidence>
<keyword evidence="11" id="KW-1185">Reference proteome</keyword>
<evidence type="ECO:0000259" key="9">
    <source>
        <dbReference type="PROSITE" id="PS52029"/>
    </source>
</evidence>
<dbReference type="Gene3D" id="2.60.40.3710">
    <property type="match status" value="1"/>
</dbReference>
<evidence type="ECO:0000256" key="4">
    <source>
        <dbReference type="ARBA" id="ARBA00022984"/>
    </source>
</evidence>
<dbReference type="SUPFAM" id="SSF141523">
    <property type="entry name" value="L,D-transpeptidase catalytic domain-like"/>
    <property type="match status" value="1"/>
</dbReference>
<dbReference type="PROSITE" id="PS52029">
    <property type="entry name" value="LD_TPASE"/>
    <property type="match status" value="1"/>
</dbReference>
<feature type="domain" description="L,D-TPase catalytic" evidence="9">
    <location>
        <begin position="173"/>
        <end position="299"/>
    </location>
</feature>
<comment type="caution">
    <text evidence="10">The sequence shown here is derived from an EMBL/GenBank/DDBJ whole genome shotgun (WGS) entry which is preliminary data.</text>
</comment>
<keyword evidence="4 7" id="KW-0573">Peptidoglycan synthesis</keyword>
<dbReference type="InterPro" id="IPR041280">
    <property type="entry name" value="Big_10"/>
</dbReference>
<evidence type="ECO:0000313" key="11">
    <source>
        <dbReference type="Proteomes" id="UP001216579"/>
    </source>
</evidence>
<gene>
    <name evidence="10" type="ORF">P3G67_19690</name>
</gene>
<feature type="chain" id="PRO_5047098599" evidence="8">
    <location>
        <begin position="31"/>
        <end position="333"/>
    </location>
</feature>
<comment type="pathway">
    <text evidence="1 7">Cell wall biogenesis; peptidoglycan biosynthesis.</text>
</comment>
<evidence type="ECO:0000256" key="7">
    <source>
        <dbReference type="PROSITE-ProRule" id="PRU01373"/>
    </source>
</evidence>
<accession>A0ABT5ZNL1</accession>
<dbReference type="Pfam" id="PF03734">
    <property type="entry name" value="YkuD"/>
    <property type="match status" value="1"/>
</dbReference>
<keyword evidence="8" id="KW-0732">Signal</keyword>
<dbReference type="RefSeq" id="WP_276094613.1">
    <property type="nucleotide sequence ID" value="NZ_JARJBC010000012.1"/>
</dbReference>
<keyword evidence="2" id="KW-0808">Transferase</keyword>
<organism evidence="10 11">
    <name type="scientific">Streptomyces silvisoli</name>
    <dbReference type="NCBI Taxonomy" id="3034235"/>
    <lineage>
        <taxon>Bacteria</taxon>
        <taxon>Bacillati</taxon>
        <taxon>Actinomycetota</taxon>
        <taxon>Actinomycetes</taxon>
        <taxon>Kitasatosporales</taxon>
        <taxon>Streptomycetaceae</taxon>
        <taxon>Streptomyces</taxon>
    </lineage>
</organism>
<proteinExistence type="predicted"/>
<evidence type="ECO:0000256" key="5">
    <source>
        <dbReference type="ARBA" id="ARBA00023315"/>
    </source>
</evidence>
<dbReference type="InterPro" id="IPR005490">
    <property type="entry name" value="LD_TPept_cat_dom"/>
</dbReference>
<reference evidence="10 11" key="1">
    <citation type="submission" date="2023-03" db="EMBL/GenBank/DDBJ databases">
        <title>Draft genome sequence of Streptomyces sp. RB6PN23 isolated from peat swamp forest in Thailand.</title>
        <authorList>
            <person name="Klaysubun C."/>
            <person name="Duangmal K."/>
        </authorList>
    </citation>
    <scope>NUCLEOTIDE SEQUENCE [LARGE SCALE GENOMIC DNA]</scope>
    <source>
        <strain evidence="10 11">RB6PN23</strain>
    </source>
</reference>
<evidence type="ECO:0000313" key="10">
    <source>
        <dbReference type="EMBL" id="MDF3291419.1"/>
    </source>
</evidence>
<evidence type="ECO:0000256" key="8">
    <source>
        <dbReference type="SAM" id="SignalP"/>
    </source>
</evidence>
<keyword evidence="6 7" id="KW-0961">Cell wall biogenesis/degradation</keyword>
<name>A0ABT5ZNL1_9ACTN</name>
<dbReference type="CDD" id="cd16913">
    <property type="entry name" value="YkuD_like"/>
    <property type="match status" value="1"/>
</dbReference>
<dbReference type="PANTHER" id="PTHR30582">
    <property type="entry name" value="L,D-TRANSPEPTIDASE"/>
    <property type="match status" value="1"/>
</dbReference>